<evidence type="ECO:0000256" key="3">
    <source>
        <dbReference type="ARBA" id="ARBA00023157"/>
    </source>
</evidence>
<dbReference type="Pfam" id="PF13948">
    <property type="entry name" value="DUF4215"/>
    <property type="match status" value="1"/>
</dbReference>
<organism evidence="6 7">
    <name type="scientific">Mariprofundus micogutta</name>
    <dbReference type="NCBI Taxonomy" id="1921010"/>
    <lineage>
        <taxon>Bacteria</taxon>
        <taxon>Pseudomonadati</taxon>
        <taxon>Pseudomonadota</taxon>
        <taxon>Candidatius Mariprofundia</taxon>
        <taxon>Mariprofundales</taxon>
        <taxon>Mariprofundaceae</taxon>
        <taxon>Mariprofundus</taxon>
    </lineage>
</organism>
<feature type="signal peptide" evidence="5">
    <location>
        <begin position="1"/>
        <end position="28"/>
    </location>
</feature>
<dbReference type="AlphaFoldDB" id="A0A1L8CQ31"/>
<dbReference type="RefSeq" id="WP_072660304.1">
    <property type="nucleotide sequence ID" value="NZ_BDFD01000019.1"/>
</dbReference>
<evidence type="ECO:0000313" key="6">
    <source>
        <dbReference type="EMBL" id="GAV20997.1"/>
    </source>
</evidence>
<feature type="compositionally biased region" description="Low complexity" evidence="4">
    <location>
        <begin position="368"/>
        <end position="377"/>
    </location>
</feature>
<feature type="compositionally biased region" description="Basic and acidic residues" evidence="4">
    <location>
        <begin position="345"/>
        <end position="364"/>
    </location>
</feature>
<dbReference type="InterPro" id="IPR011936">
    <property type="entry name" value="Myxo_disulph_rpt"/>
</dbReference>
<evidence type="ECO:0000256" key="2">
    <source>
        <dbReference type="ARBA" id="ARBA00022737"/>
    </source>
</evidence>
<dbReference type="NCBIfam" id="TIGR02232">
    <property type="entry name" value="myxo_disulf_rpt"/>
    <property type="match status" value="1"/>
</dbReference>
<reference evidence="6 7" key="1">
    <citation type="journal article" date="2017" name="Arch. Microbiol.">
        <title>Mariprofundus micogutta sp. nov., a novel iron-oxidizing zetaproteobacterium isolated from a deep-sea hydrothermal field at the Bayonnaise knoll of the Izu-Ogasawara arc, and a description of Mariprofundales ord. nov. and Zetaproteobacteria classis nov.</title>
        <authorList>
            <person name="Makita H."/>
            <person name="Tanaka E."/>
            <person name="Mitsunobu S."/>
            <person name="Miyazaki M."/>
            <person name="Nunoura T."/>
            <person name="Uematsu K."/>
            <person name="Takaki Y."/>
            <person name="Nishi S."/>
            <person name="Shimamura S."/>
            <person name="Takai K."/>
        </authorList>
    </citation>
    <scope>NUCLEOTIDE SEQUENCE [LARGE SCALE GENOMIC DNA]</scope>
    <source>
        <strain evidence="6 7">ET2</strain>
    </source>
</reference>
<dbReference type="Gene3D" id="2.160.20.10">
    <property type="entry name" value="Single-stranded right-handed beta-helix, Pectin lyase-like"/>
    <property type="match status" value="1"/>
</dbReference>
<name>A0A1L8CQ31_9PROT</name>
<dbReference type="STRING" id="1921010.MMIC_P1976"/>
<gene>
    <name evidence="6" type="ORF">MMIC_P1976</name>
</gene>
<evidence type="ECO:0000256" key="5">
    <source>
        <dbReference type="SAM" id="SignalP"/>
    </source>
</evidence>
<feature type="region of interest" description="Disordered" evidence="4">
    <location>
        <begin position="327"/>
        <end position="385"/>
    </location>
</feature>
<evidence type="ECO:0000256" key="4">
    <source>
        <dbReference type="SAM" id="MobiDB-lite"/>
    </source>
</evidence>
<protein>
    <recommendedName>
        <fullName evidence="8">Right handed beta helix domain-containing protein</fullName>
    </recommendedName>
</protein>
<dbReference type="InterPro" id="IPR011050">
    <property type="entry name" value="Pectin_lyase_fold/virulence"/>
</dbReference>
<dbReference type="SUPFAM" id="SSF51126">
    <property type="entry name" value="Pectin lyase-like"/>
    <property type="match status" value="1"/>
</dbReference>
<proteinExistence type="predicted"/>
<evidence type="ECO:0000256" key="1">
    <source>
        <dbReference type="ARBA" id="ARBA00022729"/>
    </source>
</evidence>
<keyword evidence="7" id="KW-1185">Reference proteome</keyword>
<keyword evidence="1 5" id="KW-0732">Signal</keyword>
<dbReference type="InterPro" id="IPR022441">
    <property type="entry name" value="Para_beta_helix_rpt-2"/>
</dbReference>
<comment type="caution">
    <text evidence="6">The sequence shown here is derived from an EMBL/GenBank/DDBJ whole genome shotgun (WGS) entry which is preliminary data.</text>
</comment>
<dbReference type="EMBL" id="BDFD01000019">
    <property type="protein sequence ID" value="GAV20997.1"/>
    <property type="molecule type" value="Genomic_DNA"/>
</dbReference>
<dbReference type="Proteomes" id="UP000231632">
    <property type="component" value="Unassembled WGS sequence"/>
</dbReference>
<sequence>MPTFKPAQALFLTLSALLILVPASPAEAGPYRCENGTIVSTSSQCNSRGGLAVTNTVCGNGYIETGEVCDNGTLNTDNEPDGCRTDCRRYWCGDGVVDSNEQCDSNYLQHAICSDFKRDGVNYWGGELSCHDNCSYNLSACHYCGDGITQSPQEQCDDGNAADDDGCNRNCTSCISLNSNLEITSDTEICTQNYAADDYGDLGVIIIKAPDITLDCDFARLTGQGDGIGIYIKRSDNVTVKNCLIDNYEFGIYAEDSDNIQVLGMGNKMTNTTDQLVLDNSTAAQAAAPTAAQFDALSPRQQVFMQQRLQTRRVPSRVGDSLKMKAMPGALTSPSKSATTVRTPMTREEKRKKARETRMAERKAQRITSTPASAATSKSILRPRPERSVRAAAPLVTFPKNGQRFTAPATLTVKARFDRKRKVIYSLRQLPGKRVIKTSARGSFRTLTAGSYCVAVAYAGKGEKMSPCIAFSVVKPERLSAPVRQLAPLMHRP</sequence>
<evidence type="ECO:0008006" key="8">
    <source>
        <dbReference type="Google" id="ProtNLM"/>
    </source>
</evidence>
<evidence type="ECO:0000313" key="7">
    <source>
        <dbReference type="Proteomes" id="UP000231632"/>
    </source>
</evidence>
<feature type="chain" id="PRO_5013063870" description="Right handed beta helix domain-containing protein" evidence="5">
    <location>
        <begin position="29"/>
        <end position="493"/>
    </location>
</feature>
<dbReference type="NCBIfam" id="TIGR03804">
    <property type="entry name" value="para_beta_helix"/>
    <property type="match status" value="1"/>
</dbReference>
<dbReference type="OrthoDB" id="5520129at2"/>
<accession>A0A1L8CQ31</accession>
<keyword evidence="3" id="KW-1015">Disulfide bond</keyword>
<dbReference type="InterPro" id="IPR012334">
    <property type="entry name" value="Pectin_lyas_fold"/>
</dbReference>
<keyword evidence="2" id="KW-0677">Repeat</keyword>
<feature type="compositionally biased region" description="Polar residues" evidence="4">
    <location>
        <begin position="332"/>
        <end position="343"/>
    </location>
</feature>